<keyword evidence="6" id="KW-0067">ATP-binding</keyword>
<dbReference type="SUPFAM" id="SSF56112">
    <property type="entry name" value="Protein kinase-like (PK-like)"/>
    <property type="match status" value="1"/>
</dbReference>
<accession>A0A941GQ80</accession>
<comment type="caution">
    <text evidence="10">The sequence shown here is derived from an EMBL/GenBank/DDBJ whole genome shotgun (WGS) entry which is preliminary data.</text>
</comment>
<dbReference type="PANTHER" id="PTHR24363">
    <property type="entry name" value="SERINE/THREONINE PROTEIN KINASE"/>
    <property type="match status" value="1"/>
</dbReference>
<name>A0A941GQ80_9CHRO</name>
<dbReference type="Pfam" id="PF00069">
    <property type="entry name" value="Pkinase"/>
    <property type="match status" value="1"/>
</dbReference>
<dbReference type="PANTHER" id="PTHR24363:SF0">
    <property type="entry name" value="SERINE_THREONINE KINASE LIKE DOMAIN CONTAINING 1"/>
    <property type="match status" value="1"/>
</dbReference>
<evidence type="ECO:0000256" key="1">
    <source>
        <dbReference type="ARBA" id="ARBA00012513"/>
    </source>
</evidence>
<gene>
    <name evidence="10" type="ORF">DSM107014_08200</name>
</gene>
<evidence type="ECO:0000256" key="5">
    <source>
        <dbReference type="ARBA" id="ARBA00022777"/>
    </source>
</evidence>
<protein>
    <recommendedName>
        <fullName evidence="1">non-specific serine/threonine protein kinase</fullName>
        <ecNumber evidence="1">2.7.11.1</ecNumber>
    </recommendedName>
</protein>
<dbReference type="EC" id="2.7.11.1" evidence="1"/>
<proteinExistence type="predicted"/>
<evidence type="ECO:0000256" key="2">
    <source>
        <dbReference type="ARBA" id="ARBA00022527"/>
    </source>
</evidence>
<dbReference type="GO" id="GO:0004674">
    <property type="term" value="F:protein serine/threonine kinase activity"/>
    <property type="evidence" value="ECO:0007669"/>
    <property type="project" value="UniProtKB-KW"/>
</dbReference>
<dbReference type="InterPro" id="IPR011009">
    <property type="entry name" value="Kinase-like_dom_sf"/>
</dbReference>
<dbReference type="Proteomes" id="UP000767446">
    <property type="component" value="Unassembled WGS sequence"/>
</dbReference>
<comment type="catalytic activity">
    <reaction evidence="7">
        <text>L-threonyl-[protein] + ATP = O-phospho-L-threonyl-[protein] + ADP + H(+)</text>
        <dbReference type="Rhea" id="RHEA:46608"/>
        <dbReference type="Rhea" id="RHEA-COMP:11060"/>
        <dbReference type="Rhea" id="RHEA-COMP:11605"/>
        <dbReference type="ChEBI" id="CHEBI:15378"/>
        <dbReference type="ChEBI" id="CHEBI:30013"/>
        <dbReference type="ChEBI" id="CHEBI:30616"/>
        <dbReference type="ChEBI" id="CHEBI:61977"/>
        <dbReference type="ChEBI" id="CHEBI:456216"/>
        <dbReference type="EC" id="2.7.11.1"/>
    </reaction>
</comment>
<evidence type="ECO:0000313" key="11">
    <source>
        <dbReference type="Proteomes" id="UP000767446"/>
    </source>
</evidence>
<evidence type="ECO:0000256" key="4">
    <source>
        <dbReference type="ARBA" id="ARBA00022741"/>
    </source>
</evidence>
<evidence type="ECO:0000256" key="6">
    <source>
        <dbReference type="ARBA" id="ARBA00022840"/>
    </source>
</evidence>
<evidence type="ECO:0000256" key="7">
    <source>
        <dbReference type="ARBA" id="ARBA00047899"/>
    </source>
</evidence>
<keyword evidence="2 10" id="KW-0723">Serine/threonine-protein kinase</keyword>
<dbReference type="SMART" id="SM00220">
    <property type="entry name" value="S_TKc"/>
    <property type="match status" value="1"/>
</dbReference>
<feature type="domain" description="Protein kinase" evidence="9">
    <location>
        <begin position="15"/>
        <end position="283"/>
    </location>
</feature>
<dbReference type="Gene3D" id="1.10.510.10">
    <property type="entry name" value="Transferase(Phosphotransferase) domain 1"/>
    <property type="match status" value="1"/>
</dbReference>
<keyword evidence="5 10" id="KW-0418">Kinase</keyword>
<dbReference type="GO" id="GO:0005524">
    <property type="term" value="F:ATP binding"/>
    <property type="evidence" value="ECO:0007669"/>
    <property type="project" value="UniProtKB-KW"/>
</dbReference>
<keyword evidence="3" id="KW-0808">Transferase</keyword>
<dbReference type="InterPro" id="IPR000719">
    <property type="entry name" value="Prot_kinase_dom"/>
</dbReference>
<sequence length="310" mass="35922">MLEQGKTFQNVYKIIKKFEPKQTGAFGENYLAEKTDLFNEQVVIKRFAPLNPNPATLKDAQRLFNNEAKMLHELGKNHDQIPRLIAYIEDEREFYIIQEYIEGNDLSHELEEKWNEDKIIELLLDLLPVLEFVHAKGAIHRDIKPANLIRRNRDNKIVLIDFGAVKIVNRPDLENQAGVDLTTQTIVVGTLPYMPLEQLHGRPCFCSDIYALGVTAIQFLTGQLLLNLKEQEIEDIQEYLQSAGVSEKLASILSKMVEENWRNRFQSAPEVLKEFNKIQLPYFVFTPSPEHTPRLLPLDNWRGKLTRNRT</sequence>
<dbReference type="CDD" id="cd14014">
    <property type="entry name" value="STKc_PknB_like"/>
    <property type="match status" value="1"/>
</dbReference>
<evidence type="ECO:0000256" key="8">
    <source>
        <dbReference type="ARBA" id="ARBA00048679"/>
    </source>
</evidence>
<evidence type="ECO:0000256" key="3">
    <source>
        <dbReference type="ARBA" id="ARBA00022679"/>
    </source>
</evidence>
<dbReference type="EMBL" id="JADQBC010000046">
    <property type="protein sequence ID" value="MBR8827869.1"/>
    <property type="molecule type" value="Genomic_DNA"/>
</dbReference>
<dbReference type="AlphaFoldDB" id="A0A941GQ80"/>
<evidence type="ECO:0000313" key="10">
    <source>
        <dbReference type="EMBL" id="MBR8827869.1"/>
    </source>
</evidence>
<organism evidence="10 11">
    <name type="scientific">Gomphosphaeria aponina SAG 52.96 = DSM 107014</name>
    <dbReference type="NCBI Taxonomy" id="1521640"/>
    <lineage>
        <taxon>Bacteria</taxon>
        <taxon>Bacillati</taxon>
        <taxon>Cyanobacteriota</taxon>
        <taxon>Cyanophyceae</taxon>
        <taxon>Oscillatoriophycideae</taxon>
        <taxon>Chroococcales</taxon>
        <taxon>Gomphosphaeriaceae</taxon>
        <taxon>Gomphosphaeria</taxon>
    </lineage>
</organism>
<evidence type="ECO:0000259" key="9">
    <source>
        <dbReference type="PROSITE" id="PS50011"/>
    </source>
</evidence>
<dbReference type="PROSITE" id="PS50011">
    <property type="entry name" value="PROTEIN_KINASE_DOM"/>
    <property type="match status" value="1"/>
</dbReference>
<reference evidence="10" key="1">
    <citation type="submission" date="2021-02" db="EMBL/GenBank/DDBJ databases">
        <title>Metagenome analyses of Stigonema ocellatum DSM 106950, Chlorogloea purpurea SAG 13.99 and Gomphosphaeria aponina DSM 107014.</title>
        <authorList>
            <person name="Marter P."/>
            <person name="Huang S."/>
        </authorList>
    </citation>
    <scope>NUCLEOTIDE SEQUENCE</scope>
    <source>
        <strain evidence="10">JP213</strain>
    </source>
</reference>
<keyword evidence="4" id="KW-0547">Nucleotide-binding</keyword>
<comment type="catalytic activity">
    <reaction evidence="8">
        <text>L-seryl-[protein] + ATP = O-phospho-L-seryl-[protein] + ADP + H(+)</text>
        <dbReference type="Rhea" id="RHEA:17989"/>
        <dbReference type="Rhea" id="RHEA-COMP:9863"/>
        <dbReference type="Rhea" id="RHEA-COMP:11604"/>
        <dbReference type="ChEBI" id="CHEBI:15378"/>
        <dbReference type="ChEBI" id="CHEBI:29999"/>
        <dbReference type="ChEBI" id="CHEBI:30616"/>
        <dbReference type="ChEBI" id="CHEBI:83421"/>
        <dbReference type="ChEBI" id="CHEBI:456216"/>
        <dbReference type="EC" id="2.7.11.1"/>
    </reaction>
</comment>